<dbReference type="AlphaFoldDB" id="A0A9P4WMH1"/>
<evidence type="ECO:0000313" key="9">
    <source>
        <dbReference type="EMBL" id="KAF3036091.1"/>
    </source>
</evidence>
<dbReference type="InterPro" id="IPR019024">
    <property type="entry name" value="RNase_H2_suB_wHTH"/>
</dbReference>
<dbReference type="Pfam" id="PF17745">
    <property type="entry name" value="Ydr279_N"/>
    <property type="match status" value="1"/>
</dbReference>
<evidence type="ECO:0000256" key="5">
    <source>
        <dbReference type="ARBA" id="ARBA00033464"/>
    </source>
</evidence>
<dbReference type="PANTHER" id="PTHR13383">
    <property type="entry name" value="RIBONUCLEASE H2 SUBUNIT B"/>
    <property type="match status" value="1"/>
</dbReference>
<keyword evidence="3" id="KW-0539">Nucleus</keyword>
<reference evidence="9" key="1">
    <citation type="submission" date="2019-04" db="EMBL/GenBank/DDBJ databases">
        <title>Sequencing of skin fungus with MAO and IRED activity.</title>
        <authorList>
            <person name="Marsaioli A.J."/>
            <person name="Bonatto J.M.C."/>
            <person name="Reis Junior O."/>
        </authorList>
    </citation>
    <scope>NUCLEOTIDE SEQUENCE</scope>
    <source>
        <strain evidence="9">28M1</strain>
    </source>
</reference>
<gene>
    <name evidence="9" type="ORF">E8E12_007698</name>
</gene>
<comment type="function">
    <text evidence="4">Non catalytic subunit of RNase H2, an endonuclease that specifically degrades the RNA of RNA:DNA hybrids. Participates in DNA replication, possibly by mediating the removal of lagging-strand Okazaki fragment RNA primers during DNA replication. Mediates the excision of single ribonucleotides from DNA:RNA duplexes.</text>
</comment>
<evidence type="ECO:0000256" key="1">
    <source>
        <dbReference type="ARBA" id="ARBA00004123"/>
    </source>
</evidence>
<dbReference type="OrthoDB" id="29098at2759"/>
<sequence length="431" mass="47483">MARATRAKPAPKEPTPEPAPSATKPLPEATANPPKLFVLPRDTSKDARIVTFDNPATDTPSRYYFCPSKGFYEFTRIAAPKKACRSWLITRQDAQNTQSATEEQTEGTKDTEAEAETGLGSGFITKDASLFLATPVDLLFLILPALAPNSTKEEKQHFLELDDYTDKLSASSRHWKTLLVQNPSLKIMLENKMRTICDTVDAGDETMYRLSHSKLLAVLMKKAERMVQNGLPPSMEDKFVKTALEVPVMSIRREESTLSAVSDSGTSTPTADSQTTSESQATDLTTPDDVDTPAKPTLHTPDNIPHLLRLRTALTYLTASYLPPTLASSVTSALTASTTPDFAPLTSHLSAIAKLKSEATALRSISDNISRKRAFEVDEDKMAEREEKKRKKEEEALKKKNESLGVKKLRKVDTSGMKKMSAFFSVKPKAK</sequence>
<dbReference type="Pfam" id="PF09468">
    <property type="entry name" value="RNase_H2-Ydr279"/>
    <property type="match status" value="1"/>
</dbReference>
<evidence type="ECO:0000256" key="3">
    <source>
        <dbReference type="ARBA" id="ARBA00023242"/>
    </source>
</evidence>
<proteinExistence type="predicted"/>
<feature type="region of interest" description="Disordered" evidence="6">
    <location>
        <begin position="1"/>
        <end position="38"/>
    </location>
</feature>
<feature type="compositionally biased region" description="Polar residues" evidence="6">
    <location>
        <begin position="257"/>
        <end position="281"/>
    </location>
</feature>
<dbReference type="GO" id="GO:0005654">
    <property type="term" value="C:nucleoplasm"/>
    <property type="evidence" value="ECO:0007669"/>
    <property type="project" value="TreeGrafter"/>
</dbReference>
<accession>A0A9P4WMH1</accession>
<dbReference type="GO" id="GO:0032299">
    <property type="term" value="C:ribonuclease H2 complex"/>
    <property type="evidence" value="ECO:0007669"/>
    <property type="project" value="InterPro"/>
</dbReference>
<protein>
    <recommendedName>
        <fullName evidence="2">Ribonuclease H2 subunit B</fullName>
    </recommendedName>
    <alternativeName>
        <fullName evidence="5">Ribonuclease HI subunit B</fullName>
    </alternativeName>
</protein>
<feature type="region of interest" description="Disordered" evidence="6">
    <location>
        <begin position="255"/>
        <end position="303"/>
    </location>
</feature>
<dbReference type="Gene3D" id="1.10.20.120">
    <property type="match status" value="1"/>
</dbReference>
<name>A0A9P4WMH1_9PLEO</name>
<dbReference type="PANTHER" id="PTHR13383:SF11">
    <property type="entry name" value="RIBONUCLEASE H2 SUBUNIT B"/>
    <property type="match status" value="1"/>
</dbReference>
<feature type="compositionally biased region" description="Basic and acidic residues" evidence="6">
    <location>
        <begin position="380"/>
        <end position="402"/>
    </location>
</feature>
<comment type="caution">
    <text evidence="9">The sequence shown here is derived from an EMBL/GenBank/DDBJ whole genome shotgun (WGS) entry which is preliminary data.</text>
</comment>
<dbReference type="EMBL" id="SWKV01000053">
    <property type="protein sequence ID" value="KAF3036091.1"/>
    <property type="molecule type" value="Genomic_DNA"/>
</dbReference>
<evidence type="ECO:0000313" key="10">
    <source>
        <dbReference type="Proteomes" id="UP000758155"/>
    </source>
</evidence>
<feature type="region of interest" description="Disordered" evidence="6">
    <location>
        <begin position="380"/>
        <end position="411"/>
    </location>
</feature>
<feature type="domain" description="Ribonuclease H2 subunit B wHTH" evidence="7">
    <location>
        <begin position="140"/>
        <end position="330"/>
    </location>
</feature>
<keyword evidence="10" id="KW-1185">Reference proteome</keyword>
<dbReference type="GO" id="GO:0006401">
    <property type="term" value="P:RNA catabolic process"/>
    <property type="evidence" value="ECO:0007669"/>
    <property type="project" value="TreeGrafter"/>
</dbReference>
<dbReference type="CDD" id="cd09270">
    <property type="entry name" value="RNase_H2-B"/>
    <property type="match status" value="1"/>
</dbReference>
<feature type="domain" description="Rnh202 triple barrel" evidence="8">
    <location>
        <begin position="38"/>
        <end position="137"/>
    </location>
</feature>
<dbReference type="Proteomes" id="UP000758155">
    <property type="component" value="Unassembled WGS sequence"/>
</dbReference>
<evidence type="ECO:0000256" key="6">
    <source>
        <dbReference type="SAM" id="MobiDB-lite"/>
    </source>
</evidence>
<dbReference type="InterPro" id="IPR041195">
    <property type="entry name" value="Rnh202_N"/>
</dbReference>
<comment type="subcellular location">
    <subcellularLocation>
        <location evidence="1">Nucleus</location>
    </subcellularLocation>
</comment>
<organism evidence="9 10">
    <name type="scientific">Didymella heteroderae</name>
    <dbReference type="NCBI Taxonomy" id="1769908"/>
    <lineage>
        <taxon>Eukaryota</taxon>
        <taxon>Fungi</taxon>
        <taxon>Dikarya</taxon>
        <taxon>Ascomycota</taxon>
        <taxon>Pezizomycotina</taxon>
        <taxon>Dothideomycetes</taxon>
        <taxon>Pleosporomycetidae</taxon>
        <taxon>Pleosporales</taxon>
        <taxon>Pleosporineae</taxon>
        <taxon>Didymellaceae</taxon>
        <taxon>Didymella</taxon>
    </lineage>
</organism>
<evidence type="ECO:0000259" key="7">
    <source>
        <dbReference type="Pfam" id="PF09468"/>
    </source>
</evidence>
<evidence type="ECO:0000259" key="8">
    <source>
        <dbReference type="Pfam" id="PF17745"/>
    </source>
</evidence>
<dbReference type="InterPro" id="IPR040456">
    <property type="entry name" value="RNase_H2_suB"/>
</dbReference>
<feature type="region of interest" description="Disordered" evidence="6">
    <location>
        <begin position="93"/>
        <end position="114"/>
    </location>
</feature>
<evidence type="ECO:0000256" key="4">
    <source>
        <dbReference type="ARBA" id="ARBA00024778"/>
    </source>
</evidence>
<feature type="compositionally biased region" description="Polar residues" evidence="6">
    <location>
        <begin position="93"/>
        <end position="102"/>
    </location>
</feature>
<evidence type="ECO:0000256" key="2">
    <source>
        <dbReference type="ARBA" id="ARBA00019062"/>
    </source>
</evidence>